<comment type="caution">
    <text evidence="2">The sequence shown here is derived from an EMBL/GenBank/DDBJ whole genome shotgun (WGS) entry which is preliminary data.</text>
</comment>
<evidence type="ECO:0000256" key="1">
    <source>
        <dbReference type="SAM" id="MobiDB-lite"/>
    </source>
</evidence>
<evidence type="ECO:0000313" key="2">
    <source>
        <dbReference type="EMBL" id="VDI05675.1"/>
    </source>
</evidence>
<protein>
    <submittedName>
        <fullName evidence="2">Uncharacterized protein</fullName>
    </submittedName>
</protein>
<dbReference type="EMBL" id="UYJE01001853">
    <property type="protein sequence ID" value="VDI05675.1"/>
    <property type="molecule type" value="Genomic_DNA"/>
</dbReference>
<dbReference type="Proteomes" id="UP000596742">
    <property type="component" value="Unassembled WGS sequence"/>
</dbReference>
<sequence length="196" mass="22466">MLRDSKDDKVKETNVDFRTGKKWVAKSAVEDAESRLRHRDKVGVVTSGQLGFGNIQQSLWQTALKDGRYTWCHDQVLREIAAVLDTQRRKNTKIEKGSKFINFIKGDGESSISTYSKASCILATANDREMQANVGGMTTFQSEILTTLRPDIVPWSKISRQVILVEPTVPWETRREEAHERKLAKYQESRNRLPRE</sequence>
<name>A0A8B6CKZ2_MYTGA</name>
<gene>
    <name evidence="2" type="ORF">MGAL_10B036851</name>
</gene>
<dbReference type="AlphaFoldDB" id="A0A8B6CKZ2"/>
<evidence type="ECO:0000313" key="3">
    <source>
        <dbReference type="Proteomes" id="UP000596742"/>
    </source>
</evidence>
<keyword evidence="3" id="KW-1185">Reference proteome</keyword>
<feature type="region of interest" description="Disordered" evidence="1">
    <location>
        <begin position="174"/>
        <end position="196"/>
    </location>
</feature>
<organism evidence="2 3">
    <name type="scientific">Mytilus galloprovincialis</name>
    <name type="common">Mediterranean mussel</name>
    <dbReference type="NCBI Taxonomy" id="29158"/>
    <lineage>
        <taxon>Eukaryota</taxon>
        <taxon>Metazoa</taxon>
        <taxon>Spiralia</taxon>
        <taxon>Lophotrochozoa</taxon>
        <taxon>Mollusca</taxon>
        <taxon>Bivalvia</taxon>
        <taxon>Autobranchia</taxon>
        <taxon>Pteriomorphia</taxon>
        <taxon>Mytilida</taxon>
        <taxon>Mytiloidea</taxon>
        <taxon>Mytilidae</taxon>
        <taxon>Mytilinae</taxon>
        <taxon>Mytilus</taxon>
    </lineage>
</organism>
<accession>A0A8B6CKZ2</accession>
<reference evidence="2" key="1">
    <citation type="submission" date="2018-11" db="EMBL/GenBank/DDBJ databases">
        <authorList>
            <person name="Alioto T."/>
            <person name="Alioto T."/>
        </authorList>
    </citation>
    <scope>NUCLEOTIDE SEQUENCE</scope>
</reference>
<proteinExistence type="predicted"/>
<dbReference type="OrthoDB" id="6113451at2759"/>